<keyword evidence="2" id="KW-1133">Transmembrane helix</keyword>
<evidence type="ECO:0000313" key="4">
    <source>
        <dbReference type="Proteomes" id="UP001291623"/>
    </source>
</evidence>
<evidence type="ECO:0000313" key="3">
    <source>
        <dbReference type="EMBL" id="KAK4363800.1"/>
    </source>
</evidence>
<feature type="transmembrane region" description="Helical" evidence="2">
    <location>
        <begin position="21"/>
        <end position="39"/>
    </location>
</feature>
<keyword evidence="4" id="KW-1185">Reference proteome</keyword>
<dbReference type="EMBL" id="JAVYJV010000009">
    <property type="protein sequence ID" value="KAK4363800.1"/>
    <property type="molecule type" value="Genomic_DNA"/>
</dbReference>
<evidence type="ECO:0000256" key="2">
    <source>
        <dbReference type="SAM" id="Phobius"/>
    </source>
</evidence>
<evidence type="ECO:0000256" key="1">
    <source>
        <dbReference type="SAM" id="MobiDB-lite"/>
    </source>
</evidence>
<reference evidence="3" key="1">
    <citation type="submission" date="2023-12" db="EMBL/GenBank/DDBJ databases">
        <title>Genome assembly of Anisodus tanguticus.</title>
        <authorList>
            <person name="Wang Y.-J."/>
        </authorList>
    </citation>
    <scope>NUCLEOTIDE SEQUENCE</scope>
    <source>
        <strain evidence="3">KB-2021</strain>
        <tissue evidence="3">Leaf</tissue>
    </source>
</reference>
<gene>
    <name evidence="3" type="ORF">RND71_019041</name>
</gene>
<dbReference type="Proteomes" id="UP001291623">
    <property type="component" value="Unassembled WGS sequence"/>
</dbReference>
<sequence length="223" mass="25339">MAAKTLTSETIALTEKKMDMTLGMHAIFICFTPFFWFSYSFADNHLVAADDIIKMSKTNTTKTKKQRVSNRSQNFSNNVTQDKSAKIQRFMDTRSSMRQGALARRRSNSQGDQFPLATEASRREAVAPIRNRDFNRSWAVNVNKQRFGAPPVQKNAANGGRFIVKQQKQEIKAVSKQRPQTLDSLFANMKEQRMKMQSQQNNAPKRNGGGQLVVPWARGRFGN</sequence>
<feature type="region of interest" description="Disordered" evidence="1">
    <location>
        <begin position="63"/>
        <end position="85"/>
    </location>
</feature>
<dbReference type="PANTHER" id="PTHR36048:SF1">
    <property type="entry name" value="RIBOSOME MATURATION FACTOR"/>
    <property type="match status" value="1"/>
</dbReference>
<accession>A0AAE1S5Q9</accession>
<proteinExistence type="predicted"/>
<organism evidence="3 4">
    <name type="scientific">Anisodus tanguticus</name>
    <dbReference type="NCBI Taxonomy" id="243964"/>
    <lineage>
        <taxon>Eukaryota</taxon>
        <taxon>Viridiplantae</taxon>
        <taxon>Streptophyta</taxon>
        <taxon>Embryophyta</taxon>
        <taxon>Tracheophyta</taxon>
        <taxon>Spermatophyta</taxon>
        <taxon>Magnoliopsida</taxon>
        <taxon>eudicotyledons</taxon>
        <taxon>Gunneridae</taxon>
        <taxon>Pentapetalae</taxon>
        <taxon>asterids</taxon>
        <taxon>lamiids</taxon>
        <taxon>Solanales</taxon>
        <taxon>Solanaceae</taxon>
        <taxon>Solanoideae</taxon>
        <taxon>Hyoscyameae</taxon>
        <taxon>Anisodus</taxon>
    </lineage>
</organism>
<keyword evidence="2" id="KW-0472">Membrane</keyword>
<dbReference type="AlphaFoldDB" id="A0AAE1S5Q9"/>
<keyword evidence="2" id="KW-0812">Transmembrane</keyword>
<feature type="region of interest" description="Disordered" evidence="1">
    <location>
        <begin position="103"/>
        <end position="122"/>
    </location>
</feature>
<name>A0AAE1S5Q9_9SOLA</name>
<protein>
    <submittedName>
        <fullName evidence="3">Uncharacterized protein</fullName>
    </submittedName>
</protein>
<comment type="caution">
    <text evidence="3">The sequence shown here is derived from an EMBL/GenBank/DDBJ whole genome shotgun (WGS) entry which is preliminary data.</text>
</comment>
<dbReference type="PANTHER" id="PTHR36048">
    <property type="entry name" value="RIBOSOME MATURATION FACTOR"/>
    <property type="match status" value="1"/>
</dbReference>
<feature type="compositionally biased region" description="Polar residues" evidence="1">
    <location>
        <begin position="69"/>
        <end position="82"/>
    </location>
</feature>